<dbReference type="Pfam" id="PF13621">
    <property type="entry name" value="Cupin_8"/>
    <property type="match status" value="1"/>
</dbReference>
<dbReference type="AlphaFoldDB" id="A0A8J8T0P5"/>
<dbReference type="PANTHER" id="PTHR12461:SF105">
    <property type="entry name" value="HYPOXIA-INDUCIBLE FACTOR 1-ALPHA INHIBITOR"/>
    <property type="match status" value="1"/>
</dbReference>
<name>A0A8J8T0P5_HALGN</name>
<reference evidence="2" key="1">
    <citation type="submission" date="2019-06" db="EMBL/GenBank/DDBJ databases">
        <authorList>
            <person name="Zheng W."/>
        </authorList>
    </citation>
    <scope>NUCLEOTIDE SEQUENCE</scope>
    <source>
        <strain evidence="2">QDHG01</strain>
    </source>
</reference>
<protein>
    <recommendedName>
        <fullName evidence="1">JmjC domain-containing protein</fullName>
    </recommendedName>
</protein>
<proteinExistence type="predicted"/>
<dbReference type="EMBL" id="RRYP01012222">
    <property type="protein sequence ID" value="TNV77256.1"/>
    <property type="molecule type" value="Genomic_DNA"/>
</dbReference>
<dbReference type="InterPro" id="IPR041667">
    <property type="entry name" value="Cupin_8"/>
</dbReference>
<dbReference type="InterPro" id="IPR003347">
    <property type="entry name" value="JmjC_dom"/>
</dbReference>
<organism evidence="2 3">
    <name type="scientific">Halteria grandinella</name>
    <dbReference type="NCBI Taxonomy" id="5974"/>
    <lineage>
        <taxon>Eukaryota</taxon>
        <taxon>Sar</taxon>
        <taxon>Alveolata</taxon>
        <taxon>Ciliophora</taxon>
        <taxon>Intramacronucleata</taxon>
        <taxon>Spirotrichea</taxon>
        <taxon>Stichotrichia</taxon>
        <taxon>Sporadotrichida</taxon>
        <taxon>Halteriidae</taxon>
        <taxon>Halteria</taxon>
    </lineage>
</organism>
<evidence type="ECO:0000259" key="1">
    <source>
        <dbReference type="PROSITE" id="PS51184"/>
    </source>
</evidence>
<gene>
    <name evidence="2" type="ORF">FGO68_gene12138</name>
</gene>
<keyword evidence="3" id="KW-1185">Reference proteome</keyword>
<dbReference type="SMART" id="SM00558">
    <property type="entry name" value="JmjC"/>
    <property type="match status" value="1"/>
</dbReference>
<feature type="domain" description="JmjC" evidence="1">
    <location>
        <begin position="1"/>
        <end position="153"/>
    </location>
</feature>
<evidence type="ECO:0000313" key="2">
    <source>
        <dbReference type="EMBL" id="TNV77256.1"/>
    </source>
</evidence>
<evidence type="ECO:0000313" key="3">
    <source>
        <dbReference type="Proteomes" id="UP000785679"/>
    </source>
</evidence>
<accession>A0A8J8T0P5</accession>
<dbReference type="PROSITE" id="PS51184">
    <property type="entry name" value="JMJC"/>
    <property type="match status" value="1"/>
</dbReference>
<dbReference type="InterPro" id="IPR014710">
    <property type="entry name" value="RmlC-like_jellyroll"/>
</dbReference>
<dbReference type="OrthoDB" id="288221at2759"/>
<dbReference type="Gene3D" id="2.60.120.10">
    <property type="entry name" value="Jelly Rolls"/>
    <property type="match status" value="1"/>
</dbReference>
<sequence>MALRSDVKQPHFAKEYLAPSEVAYWHGIGTVSLPHTDADENFMCVYKGYKNFSIVSPFQTKYIYAGERKGDDVSHMPNNYSPVDFVRPDYQKYPLFKNAMVYHIQLLPGDCLFLPAVWWHQVESSPGECIAVSYWYKSNNEIENVVLEGQTAYD</sequence>
<dbReference type="PANTHER" id="PTHR12461">
    <property type="entry name" value="HYPOXIA-INDUCIBLE FACTOR 1 ALPHA INHIBITOR-RELATED"/>
    <property type="match status" value="1"/>
</dbReference>
<comment type="caution">
    <text evidence="2">The sequence shown here is derived from an EMBL/GenBank/DDBJ whole genome shotgun (WGS) entry which is preliminary data.</text>
</comment>
<dbReference type="SUPFAM" id="SSF51197">
    <property type="entry name" value="Clavaminate synthase-like"/>
    <property type="match status" value="1"/>
</dbReference>
<dbReference type="Proteomes" id="UP000785679">
    <property type="component" value="Unassembled WGS sequence"/>
</dbReference>